<keyword evidence="6" id="KW-1185">Reference proteome</keyword>
<feature type="coiled-coil region" evidence="2">
    <location>
        <begin position="251"/>
        <end position="292"/>
    </location>
</feature>
<evidence type="ECO:0000259" key="4">
    <source>
        <dbReference type="Pfam" id="PF21771"/>
    </source>
</evidence>
<feature type="coiled-coil region" evidence="2">
    <location>
        <begin position="440"/>
        <end position="502"/>
    </location>
</feature>
<dbReference type="OrthoDB" id="20035at2759"/>
<feature type="domain" description="Cilia- and flagella-associated protein 58 central coiled coil" evidence="4">
    <location>
        <begin position="401"/>
        <end position="697"/>
    </location>
</feature>
<gene>
    <name evidence="5" type="ORF">HERILL_LOCUS12476</name>
</gene>
<feature type="compositionally biased region" description="Basic and acidic residues" evidence="3">
    <location>
        <begin position="1"/>
        <end position="25"/>
    </location>
</feature>
<sequence>MVPKPLTEKSEKDRVAFEIDKKNENPEETEQDELSIPDLSPFDRVITNADLAAQALIQEEKHMLANQVGKLVDYCYILKADLEKKQQEIEELMPKIGEANDRMTQAMNVSLTSERTVQILQVALGKAWGEVDASRLREQTMQEQMSEMYAKLTTLEGKLKKTQKTEGMGEMTDVGPLANKKETILRERDRLQAEVEELDKRLHMQRLYSENVEKFRQDAEAVNTTLMQELESSDTDKVKFKRRIQDLHLSIEKAKDTNLGLTKRINSLENRIEDYQKQLEAKTFELQNMRLQFEKMKSEQASWNATLVKRSAALNTCTQENRSLSEQLRTILNKLKAKEYEVLEIRRDCKKSVANFDLVVSRLNKMSNARSNLNKSIVILKNEISNLQKEITLNIKVIAEERHEKDSVIHERDSLRSSIAKLTNVKRDLEHSIMLKNNAIERFQDDINKKNNKLDELKQNFDLIVKERDLKAQEIEVLNDKVDDLQESLTLKTEQIIDLKNKAIEKHALYMKTKQILETTNSERLVLRQQLQACTEEKDNIKTQAAHVSYQISQLKEEISNYQNNILTLNLEIEKLSKEKQELKMEIRNKTSVLNNIRNELKDTKKENDHLYKTLSVDEIRLMKQAIKLDNTMHEKDLIGSQMIRRNNEIVLLKEQISILDIALQRGQMQYNHRIEDIKLLKLEVMRLRSQRNVLTRGLANTVDMRHEVVQLNRLLLQERVTNTALKEEAVSPMNIHRWRPLAGRDPEKMDLIRKIIGLQRRMLKMQVQASKREQDLQQSHKLYILLKNYIEKLPSYKVKEDLVETQRMLKIRSRKLKAITAEMNTKEIEIKSRECVIENLKTTLKTSEIQINQLKKKALKIEDEKGQGKTQEELLPKRQTLGAGFRIEYQ</sequence>
<feature type="coiled-coil region" evidence="2">
    <location>
        <begin position="838"/>
        <end position="865"/>
    </location>
</feature>
<dbReference type="PANTHER" id="PTHR32083">
    <property type="entry name" value="CILIA AND FLAGELLA-ASSOCIATED PROTEIN 58-RELATED"/>
    <property type="match status" value="1"/>
</dbReference>
<accession>A0A7R8UZE0</accession>
<keyword evidence="1 2" id="KW-0175">Coiled coil</keyword>
<feature type="coiled-coil region" evidence="2">
    <location>
        <begin position="545"/>
        <end position="614"/>
    </location>
</feature>
<proteinExistence type="predicted"/>
<protein>
    <recommendedName>
        <fullName evidence="4">Cilia- and flagella-associated protein 58 central coiled coil domain-containing protein</fullName>
    </recommendedName>
</protein>
<dbReference type="OMA" id="MSLKMIN"/>
<dbReference type="EMBL" id="LR899013">
    <property type="protein sequence ID" value="CAD7089959.1"/>
    <property type="molecule type" value="Genomic_DNA"/>
</dbReference>
<dbReference type="InterPro" id="IPR049270">
    <property type="entry name" value="CFAP58_CC"/>
</dbReference>
<dbReference type="Proteomes" id="UP000594454">
    <property type="component" value="Chromosome 5"/>
</dbReference>
<evidence type="ECO:0000313" key="5">
    <source>
        <dbReference type="EMBL" id="CAD7089959.1"/>
    </source>
</evidence>
<name>A0A7R8UZE0_HERIL</name>
<dbReference type="AlphaFoldDB" id="A0A7R8UZE0"/>
<evidence type="ECO:0000256" key="1">
    <source>
        <dbReference type="ARBA" id="ARBA00023054"/>
    </source>
</evidence>
<dbReference type="GO" id="GO:0005856">
    <property type="term" value="C:cytoskeleton"/>
    <property type="evidence" value="ECO:0007669"/>
    <property type="project" value="TreeGrafter"/>
</dbReference>
<dbReference type="Pfam" id="PF21771">
    <property type="entry name" value="CFAP58_CC"/>
    <property type="match status" value="1"/>
</dbReference>
<evidence type="ECO:0000256" key="3">
    <source>
        <dbReference type="SAM" id="MobiDB-lite"/>
    </source>
</evidence>
<dbReference type="PANTHER" id="PTHR32083:SF0">
    <property type="entry name" value="CILIA AND FLAGELLA-ASSOCIATED PROTEIN 58"/>
    <property type="match status" value="1"/>
</dbReference>
<organism evidence="5 6">
    <name type="scientific">Hermetia illucens</name>
    <name type="common">Black soldier fly</name>
    <dbReference type="NCBI Taxonomy" id="343691"/>
    <lineage>
        <taxon>Eukaryota</taxon>
        <taxon>Metazoa</taxon>
        <taxon>Ecdysozoa</taxon>
        <taxon>Arthropoda</taxon>
        <taxon>Hexapoda</taxon>
        <taxon>Insecta</taxon>
        <taxon>Pterygota</taxon>
        <taxon>Neoptera</taxon>
        <taxon>Endopterygota</taxon>
        <taxon>Diptera</taxon>
        <taxon>Brachycera</taxon>
        <taxon>Stratiomyomorpha</taxon>
        <taxon>Stratiomyidae</taxon>
        <taxon>Hermetiinae</taxon>
        <taxon>Hermetia</taxon>
    </lineage>
</organism>
<evidence type="ECO:0000313" key="6">
    <source>
        <dbReference type="Proteomes" id="UP000594454"/>
    </source>
</evidence>
<dbReference type="InParanoid" id="A0A7R8UZE0"/>
<reference evidence="5 6" key="1">
    <citation type="submission" date="2020-11" db="EMBL/GenBank/DDBJ databases">
        <authorList>
            <person name="Wallbank WR R."/>
            <person name="Pardo Diaz C."/>
            <person name="Kozak K."/>
            <person name="Martin S."/>
            <person name="Jiggins C."/>
            <person name="Moest M."/>
            <person name="Warren A I."/>
            <person name="Generalovic N T."/>
            <person name="Byers J.R.P. K."/>
            <person name="Montejo-Kovacevich G."/>
            <person name="Yen C E."/>
        </authorList>
    </citation>
    <scope>NUCLEOTIDE SEQUENCE [LARGE SCALE GENOMIC DNA]</scope>
</reference>
<dbReference type="FunCoup" id="A0A7R8UZE0">
    <property type="interactions" value="23"/>
</dbReference>
<feature type="region of interest" description="Disordered" evidence="3">
    <location>
        <begin position="1"/>
        <end position="34"/>
    </location>
</feature>
<feature type="coiled-coil region" evidence="2">
    <location>
        <begin position="363"/>
        <end position="390"/>
    </location>
</feature>
<evidence type="ECO:0000256" key="2">
    <source>
        <dbReference type="SAM" id="Coils"/>
    </source>
</evidence>